<dbReference type="OrthoDB" id="778454at2759"/>
<dbReference type="EMBL" id="QJKJ01016575">
    <property type="protein sequence ID" value="RDX60792.1"/>
    <property type="molecule type" value="Genomic_DNA"/>
</dbReference>
<name>A0A371E422_MUCPR</name>
<keyword evidence="2" id="KW-1185">Reference proteome</keyword>
<evidence type="ECO:0000313" key="1">
    <source>
        <dbReference type="EMBL" id="RDX60792.1"/>
    </source>
</evidence>
<protein>
    <submittedName>
        <fullName evidence="1">Uncharacterized protein</fullName>
    </submittedName>
</protein>
<accession>A0A371E422</accession>
<feature type="non-terminal residue" evidence="1">
    <location>
        <position position="1"/>
    </location>
</feature>
<comment type="caution">
    <text evidence="1">The sequence shown here is derived from an EMBL/GenBank/DDBJ whole genome shotgun (WGS) entry which is preliminary data.</text>
</comment>
<dbReference type="AlphaFoldDB" id="A0A371E422"/>
<reference evidence="1" key="1">
    <citation type="submission" date="2018-05" db="EMBL/GenBank/DDBJ databases">
        <title>Draft genome of Mucuna pruriens seed.</title>
        <authorList>
            <person name="Nnadi N.E."/>
            <person name="Vos R."/>
            <person name="Hasami M.H."/>
            <person name="Devisetty U.K."/>
            <person name="Aguiy J.C."/>
        </authorList>
    </citation>
    <scope>NUCLEOTIDE SEQUENCE [LARGE SCALE GENOMIC DNA]</scope>
    <source>
        <strain evidence="1">JCA_2017</strain>
    </source>
</reference>
<sequence length="146" mass="16960">MWGKIRKKSPNEAYDIKEEMTANTYHYSSGDRNVTRRLAEVHHECDEVPIILDRPFLATGKAVIDVEQEKLTLRLDNKKVLNILYGEILDNYPNIRKPCLEILENPNPSKELNLVFKLPLVAIFELVQKIFIWNLRKVGAPSKNFI</sequence>
<dbReference type="Proteomes" id="UP000257109">
    <property type="component" value="Unassembled WGS sequence"/>
</dbReference>
<gene>
    <name evidence="1" type="ORF">CR513_61038</name>
</gene>
<organism evidence="1 2">
    <name type="scientific">Mucuna pruriens</name>
    <name type="common">Velvet bean</name>
    <name type="synonym">Dolichos pruriens</name>
    <dbReference type="NCBI Taxonomy" id="157652"/>
    <lineage>
        <taxon>Eukaryota</taxon>
        <taxon>Viridiplantae</taxon>
        <taxon>Streptophyta</taxon>
        <taxon>Embryophyta</taxon>
        <taxon>Tracheophyta</taxon>
        <taxon>Spermatophyta</taxon>
        <taxon>Magnoliopsida</taxon>
        <taxon>eudicotyledons</taxon>
        <taxon>Gunneridae</taxon>
        <taxon>Pentapetalae</taxon>
        <taxon>rosids</taxon>
        <taxon>fabids</taxon>
        <taxon>Fabales</taxon>
        <taxon>Fabaceae</taxon>
        <taxon>Papilionoideae</taxon>
        <taxon>50 kb inversion clade</taxon>
        <taxon>NPAAA clade</taxon>
        <taxon>indigoferoid/millettioid clade</taxon>
        <taxon>Phaseoleae</taxon>
        <taxon>Mucuna</taxon>
    </lineage>
</organism>
<evidence type="ECO:0000313" key="2">
    <source>
        <dbReference type="Proteomes" id="UP000257109"/>
    </source>
</evidence>
<proteinExistence type="predicted"/>